<name>A0A8J4Z0U8_CHIOP</name>
<dbReference type="AlphaFoldDB" id="A0A8J4Z0U8"/>
<organism evidence="1 2">
    <name type="scientific">Chionoecetes opilio</name>
    <name type="common">Atlantic snow crab</name>
    <name type="synonym">Cancer opilio</name>
    <dbReference type="NCBI Taxonomy" id="41210"/>
    <lineage>
        <taxon>Eukaryota</taxon>
        <taxon>Metazoa</taxon>
        <taxon>Ecdysozoa</taxon>
        <taxon>Arthropoda</taxon>
        <taxon>Crustacea</taxon>
        <taxon>Multicrustacea</taxon>
        <taxon>Malacostraca</taxon>
        <taxon>Eumalacostraca</taxon>
        <taxon>Eucarida</taxon>
        <taxon>Decapoda</taxon>
        <taxon>Pleocyemata</taxon>
        <taxon>Brachyura</taxon>
        <taxon>Eubrachyura</taxon>
        <taxon>Majoidea</taxon>
        <taxon>Majidae</taxon>
        <taxon>Chionoecetes</taxon>
    </lineage>
</organism>
<accession>A0A8J4Z0U8</accession>
<keyword evidence="2" id="KW-1185">Reference proteome</keyword>
<gene>
    <name evidence="1" type="ORF">GWK47_031599</name>
</gene>
<proteinExistence type="predicted"/>
<dbReference type="Proteomes" id="UP000770661">
    <property type="component" value="Unassembled WGS sequence"/>
</dbReference>
<dbReference type="EMBL" id="JACEEZ010001777">
    <property type="protein sequence ID" value="KAG0728855.1"/>
    <property type="molecule type" value="Genomic_DNA"/>
</dbReference>
<evidence type="ECO:0000313" key="1">
    <source>
        <dbReference type="EMBL" id="KAG0728855.1"/>
    </source>
</evidence>
<comment type="caution">
    <text evidence="1">The sequence shown here is derived from an EMBL/GenBank/DDBJ whole genome shotgun (WGS) entry which is preliminary data.</text>
</comment>
<protein>
    <submittedName>
        <fullName evidence="1">Uncharacterized protein</fullName>
    </submittedName>
</protein>
<evidence type="ECO:0000313" key="2">
    <source>
        <dbReference type="Proteomes" id="UP000770661"/>
    </source>
</evidence>
<sequence length="190" mass="21204">MKLKSLSLQEKVKVLARMDAGLAENLWSSKPFSNLLRHPTPQQHGMTLFLSSKNRTEKLHRSRSFVPRSHGSHASQLPARNILTTDRTNLEKAFNHRIETGCSIRTACNLFGVKVSTLGDAFTPVPSMESDGRTFVPKHQNIKKVFTDCAGTLHRGILDQDLAHVLRAVDESFQEDVLKYAEAVGIPAIF</sequence>
<reference evidence="1" key="1">
    <citation type="submission" date="2020-07" db="EMBL/GenBank/DDBJ databases">
        <title>The High-quality genome of the commercially important snow crab, Chionoecetes opilio.</title>
        <authorList>
            <person name="Jeong J.-H."/>
            <person name="Ryu S."/>
        </authorList>
    </citation>
    <scope>NUCLEOTIDE SEQUENCE</scope>
    <source>
        <strain evidence="1">MADBK_172401_WGS</strain>
        <tissue evidence="1">Digestive gland</tissue>
    </source>
</reference>